<dbReference type="SUPFAM" id="SSF56300">
    <property type="entry name" value="Metallo-dependent phosphatases"/>
    <property type="match status" value="1"/>
</dbReference>
<dbReference type="PANTHER" id="PTHR11575">
    <property type="entry name" value="5'-NUCLEOTIDASE-RELATED"/>
    <property type="match status" value="1"/>
</dbReference>
<keyword evidence="7" id="KW-1185">Reference proteome</keyword>
<evidence type="ECO:0000313" key="6">
    <source>
        <dbReference type="EMBL" id="CED57064.1"/>
    </source>
</evidence>
<dbReference type="EMBL" id="LN554847">
    <property type="protein sequence ID" value="CED57064.1"/>
    <property type="molecule type" value="Genomic_DNA"/>
</dbReference>
<gene>
    <name evidence="6" type="ORF">AWOD_II_0419</name>
</gene>
<protein>
    <submittedName>
        <fullName evidence="6">5'-nucleotidase</fullName>
        <ecNumber evidence="6">3.1.3.5</ecNumber>
    </submittedName>
</protein>
<feature type="domain" description="5'-Nucleotidase C-terminal" evidence="5">
    <location>
        <begin position="377"/>
        <end position="531"/>
    </location>
</feature>
<dbReference type="PANTHER" id="PTHR11575:SF24">
    <property type="entry name" value="5'-NUCLEOTIDASE"/>
    <property type="match status" value="1"/>
</dbReference>
<keyword evidence="3" id="KW-0547">Nucleotide-binding</keyword>
<dbReference type="InterPro" id="IPR006146">
    <property type="entry name" value="5'-Nucleotdase_CS"/>
</dbReference>
<comment type="similarity">
    <text evidence="1 3">Belongs to the 5'-nucleotidase family.</text>
</comment>
<keyword evidence="3 6" id="KW-0378">Hydrolase</keyword>
<dbReference type="GO" id="GO:0030288">
    <property type="term" value="C:outer membrane-bounded periplasmic space"/>
    <property type="evidence" value="ECO:0007669"/>
    <property type="project" value="TreeGrafter"/>
</dbReference>
<feature type="domain" description="Calcineurin-like phosphoesterase" evidence="4">
    <location>
        <begin position="9"/>
        <end position="246"/>
    </location>
</feature>
<dbReference type="OrthoDB" id="9803927at2"/>
<dbReference type="InterPro" id="IPR008334">
    <property type="entry name" value="5'-Nucleotdase_C"/>
</dbReference>
<dbReference type="GO" id="GO:0009166">
    <property type="term" value="P:nucleotide catabolic process"/>
    <property type="evidence" value="ECO:0007669"/>
    <property type="project" value="InterPro"/>
</dbReference>
<dbReference type="PRINTS" id="PR01607">
    <property type="entry name" value="APYRASEFAMLY"/>
</dbReference>
<evidence type="ECO:0000256" key="3">
    <source>
        <dbReference type="RuleBase" id="RU362119"/>
    </source>
</evidence>
<dbReference type="AlphaFoldDB" id="A0A090IC70"/>
<dbReference type="STRING" id="80852.AWOD_II_0419"/>
<dbReference type="GO" id="GO:0008253">
    <property type="term" value="F:5'-nucleotidase activity"/>
    <property type="evidence" value="ECO:0007669"/>
    <property type="project" value="UniProtKB-EC"/>
</dbReference>
<reference evidence="7" key="1">
    <citation type="submission" date="2014-09" db="EMBL/GenBank/DDBJ databases">
        <authorList>
            <person name="Hjerde E."/>
        </authorList>
    </citation>
    <scope>NUCLEOTIDE SEQUENCE [LARGE SCALE GENOMIC DNA]</scope>
    <source>
        <strain evidence="7">06/09/139</strain>
    </source>
</reference>
<dbReference type="Pfam" id="PF02872">
    <property type="entry name" value="5_nucleotid_C"/>
    <property type="match status" value="1"/>
</dbReference>
<name>A0A090IC70_9GAMM</name>
<organism evidence="6 7">
    <name type="scientific">Aliivibrio wodanis</name>
    <dbReference type="NCBI Taxonomy" id="80852"/>
    <lineage>
        <taxon>Bacteria</taxon>
        <taxon>Pseudomonadati</taxon>
        <taxon>Pseudomonadota</taxon>
        <taxon>Gammaproteobacteria</taxon>
        <taxon>Vibrionales</taxon>
        <taxon>Vibrionaceae</taxon>
        <taxon>Aliivibrio</taxon>
    </lineage>
</organism>
<dbReference type="Pfam" id="PF00149">
    <property type="entry name" value="Metallophos"/>
    <property type="match status" value="1"/>
</dbReference>
<dbReference type="EC" id="3.1.3.5" evidence="6"/>
<evidence type="ECO:0000259" key="4">
    <source>
        <dbReference type="Pfam" id="PF00149"/>
    </source>
</evidence>
<keyword evidence="2" id="KW-0732">Signal</keyword>
<evidence type="ECO:0000256" key="2">
    <source>
        <dbReference type="ARBA" id="ARBA00022729"/>
    </source>
</evidence>
<dbReference type="InterPro" id="IPR029052">
    <property type="entry name" value="Metallo-depent_PP-like"/>
</dbReference>
<dbReference type="Proteomes" id="UP000032427">
    <property type="component" value="Chromosome 2"/>
</dbReference>
<dbReference type="KEGG" id="awd:AWOD_II_0419"/>
<dbReference type="InterPro" id="IPR004843">
    <property type="entry name" value="Calcineurin-like_PHP"/>
</dbReference>
<dbReference type="SUPFAM" id="SSF55816">
    <property type="entry name" value="5'-nucleotidase (syn. UDP-sugar hydrolase), C-terminal domain"/>
    <property type="match status" value="1"/>
</dbReference>
<dbReference type="InterPro" id="IPR036907">
    <property type="entry name" value="5'-Nucleotdase_C_sf"/>
</dbReference>
<evidence type="ECO:0000256" key="1">
    <source>
        <dbReference type="ARBA" id="ARBA00006654"/>
    </source>
</evidence>
<proteinExistence type="inferred from homology"/>
<sequence>MIVEKSNTLRVMHINDTHSYFDESVIALKHTSVGKYYLKCGGFSRVFHQATLLKNEAKEQGCETLFFHAGDCFQGTLYFSLYKGKANADLLNQLALDGMVLGNHEFDLGNELVCEFIENTHFPILMGNWDLSQEDPSKGHNLKHQPRILDYDRDRNIANYMLKQVGNIDIAIFGLTTDKMEILASPDLDTPFLKAIETAKSTIDYLTNKKGISNVIIISHLGYEVDKQLAEAISGVDLIIGGHSHVLQGDFTEIGLESREAYGDKVNGTHIVQSGCHALALGYCDLEYTNDGRLIRFNGRNLLLTDDIAYQDKACIHAIEEPRLFDIVMQLKSFDGVVFCRKDPKIEALLMDNYRQEVEELSQQVIGHCLVDLSHRRIPDEKGQSDIAPWVVESFYSKAHQIDHRVQFAMHNAGGVRSGLNQGEITYADIAGSVLPFSIPIVIYSIKGKYLKAAIEGAIDNATSNGVIGSGSGSFPYVSQLRYCYEASKPSGQRLTEFSIYSHIVGWKSIQDEQIYFGTSTAYTIKGKEGYAPLLNRETAIINTPFSMADCFIDYLRHYPNLTMPTSYLNRYLKNTKVVI</sequence>
<dbReference type="GO" id="GO:0008768">
    <property type="term" value="F:UDP-sugar diphosphatase activity"/>
    <property type="evidence" value="ECO:0007669"/>
    <property type="project" value="TreeGrafter"/>
</dbReference>
<dbReference type="InterPro" id="IPR006179">
    <property type="entry name" value="5_nucleotidase/apyrase"/>
</dbReference>
<dbReference type="PATRIC" id="fig|80852.17.peg.3179"/>
<evidence type="ECO:0000259" key="5">
    <source>
        <dbReference type="Pfam" id="PF02872"/>
    </source>
</evidence>
<dbReference type="HOGENOM" id="CLU_005854_7_1_6"/>
<dbReference type="PROSITE" id="PS00785">
    <property type="entry name" value="5_NUCLEOTIDASE_1"/>
    <property type="match status" value="1"/>
</dbReference>
<dbReference type="GeneID" id="28542668"/>
<evidence type="ECO:0000313" key="7">
    <source>
        <dbReference type="Proteomes" id="UP000032427"/>
    </source>
</evidence>
<dbReference type="Gene3D" id="3.90.780.10">
    <property type="entry name" value="5'-Nucleotidase, C-terminal domain"/>
    <property type="match status" value="1"/>
</dbReference>
<dbReference type="GO" id="GO:0046872">
    <property type="term" value="F:metal ion binding"/>
    <property type="evidence" value="ECO:0007669"/>
    <property type="project" value="InterPro"/>
</dbReference>
<accession>A0A090IC70</accession>
<dbReference type="Gene3D" id="3.60.21.10">
    <property type="match status" value="1"/>
</dbReference>
<dbReference type="GO" id="GO:0000166">
    <property type="term" value="F:nucleotide binding"/>
    <property type="evidence" value="ECO:0007669"/>
    <property type="project" value="UniProtKB-KW"/>
</dbReference>